<accession>A0A0B6XUT2</accession>
<evidence type="ECO:0000313" key="2">
    <source>
        <dbReference type="EMBL" id="CEK47777.1"/>
    </source>
</evidence>
<proteinExistence type="predicted"/>
<gene>
    <name evidence="2" type="primary">ORF2232</name>
</gene>
<evidence type="ECO:0000256" key="1">
    <source>
        <dbReference type="SAM" id="MobiDB-lite"/>
    </source>
</evidence>
<dbReference type="AlphaFoldDB" id="A0A0B6XUT2"/>
<organism evidence="2">
    <name type="scientific">Arion vulgaris</name>
    <dbReference type="NCBI Taxonomy" id="1028688"/>
    <lineage>
        <taxon>Eukaryota</taxon>
        <taxon>Metazoa</taxon>
        <taxon>Spiralia</taxon>
        <taxon>Lophotrochozoa</taxon>
        <taxon>Mollusca</taxon>
        <taxon>Gastropoda</taxon>
        <taxon>Heterobranchia</taxon>
        <taxon>Euthyneura</taxon>
        <taxon>Panpulmonata</taxon>
        <taxon>Eupulmonata</taxon>
        <taxon>Stylommatophora</taxon>
        <taxon>Helicina</taxon>
        <taxon>Arionoidea</taxon>
        <taxon>Arionidae</taxon>
        <taxon>Arion</taxon>
    </lineage>
</organism>
<protein>
    <submittedName>
        <fullName evidence="2">Uncharacterized protein</fullName>
    </submittedName>
</protein>
<reference evidence="2" key="1">
    <citation type="submission" date="2014-12" db="EMBL/GenBank/DDBJ databases">
        <title>Insight into the proteome of Arion vulgaris.</title>
        <authorList>
            <person name="Aradska J."/>
            <person name="Bulat T."/>
            <person name="Smidak R."/>
            <person name="Sarate P."/>
            <person name="Gangsoo J."/>
            <person name="Sialana F."/>
            <person name="Bilban M."/>
            <person name="Lubec G."/>
        </authorList>
    </citation>
    <scope>NUCLEOTIDE SEQUENCE</scope>
    <source>
        <tissue evidence="2">Skin</tissue>
    </source>
</reference>
<name>A0A0B6XUT2_9EUPU</name>
<sequence>TTDEINENSTSPKRVSKDGAGGPSQSKGRLRLDSEGKPKIKPESSSSDRFKSEHVIKNPHQYVVANIESQFGQRASSHDNPLYVRHNRYSEELRHISVSNHARKDNKPSTASAIIAANQPCQVG</sequence>
<dbReference type="EMBL" id="HACG01000912">
    <property type="protein sequence ID" value="CEK47777.1"/>
    <property type="molecule type" value="Transcribed_RNA"/>
</dbReference>
<feature type="non-terminal residue" evidence="2">
    <location>
        <position position="124"/>
    </location>
</feature>
<feature type="region of interest" description="Disordered" evidence="1">
    <location>
        <begin position="1"/>
        <end position="55"/>
    </location>
</feature>
<feature type="non-terminal residue" evidence="2">
    <location>
        <position position="1"/>
    </location>
</feature>
<feature type="compositionally biased region" description="Basic and acidic residues" evidence="1">
    <location>
        <begin position="30"/>
        <end position="55"/>
    </location>
</feature>